<evidence type="ECO:0000256" key="1">
    <source>
        <dbReference type="SAM" id="Phobius"/>
    </source>
</evidence>
<dbReference type="InterPro" id="IPR021497">
    <property type="entry name" value="GTA_holin_3TM"/>
</dbReference>
<dbReference type="EMBL" id="MT143411">
    <property type="protein sequence ID" value="QJA96548.1"/>
    <property type="molecule type" value="Genomic_DNA"/>
</dbReference>
<evidence type="ECO:0000313" key="2">
    <source>
        <dbReference type="EMBL" id="QJA96548.1"/>
    </source>
</evidence>
<organism evidence="2">
    <name type="scientific">viral metagenome</name>
    <dbReference type="NCBI Taxonomy" id="1070528"/>
    <lineage>
        <taxon>unclassified sequences</taxon>
        <taxon>metagenomes</taxon>
        <taxon>organismal metagenomes</taxon>
    </lineage>
</organism>
<protein>
    <submittedName>
        <fullName evidence="2">Putative holin</fullName>
    </submittedName>
</protein>
<keyword evidence="1" id="KW-0812">Transmembrane</keyword>
<dbReference type="Pfam" id="PF11351">
    <property type="entry name" value="GTA_holin_3TM"/>
    <property type="match status" value="1"/>
</dbReference>
<reference evidence="2" key="1">
    <citation type="submission" date="2020-03" db="EMBL/GenBank/DDBJ databases">
        <title>The deep terrestrial virosphere.</title>
        <authorList>
            <person name="Holmfeldt K."/>
            <person name="Nilsson E."/>
            <person name="Simone D."/>
            <person name="Lopez-Fernandez M."/>
            <person name="Wu X."/>
            <person name="de Brujin I."/>
            <person name="Lundin D."/>
            <person name="Andersson A."/>
            <person name="Bertilsson S."/>
            <person name="Dopson M."/>
        </authorList>
    </citation>
    <scope>NUCLEOTIDE SEQUENCE</scope>
    <source>
        <strain evidence="2">MM415B08046</strain>
    </source>
</reference>
<keyword evidence="1" id="KW-0472">Membrane</keyword>
<dbReference type="AlphaFoldDB" id="A0A6M3LVB7"/>
<proteinExistence type="predicted"/>
<gene>
    <name evidence="2" type="ORF">MM415B08046_0003</name>
</gene>
<keyword evidence="1" id="KW-1133">Transmembrane helix</keyword>
<feature type="transmembrane region" description="Helical" evidence="1">
    <location>
        <begin position="122"/>
        <end position="141"/>
    </location>
</feature>
<feature type="transmembrane region" description="Helical" evidence="1">
    <location>
        <begin position="79"/>
        <end position="102"/>
    </location>
</feature>
<accession>A0A6M3LVB7</accession>
<sequence>MSFSIANLDIGGIFSGVGQLARDIRVAVTGKEPISADKAAEIALKVQELESSIDQARIGIMVAEASSTDKWTSRARPGFLYLFYFVVLVLAIGAPFVGIFYPAQMTQFYINVKAGFEAVPEAMWWTFTTGYLGYVGARQWGKTKGTDK</sequence>
<name>A0A6M3LVB7_9ZZZZ</name>